<reference evidence="1 2" key="1">
    <citation type="submission" date="2015-05" db="EMBL/GenBank/DDBJ databases">
        <title>Evolution of Trichinella species and genotypes.</title>
        <authorList>
            <person name="Korhonen P.K."/>
            <person name="Edoardo P."/>
            <person name="Giuseppe L.R."/>
            <person name="Gasser R.B."/>
        </authorList>
    </citation>
    <scope>NUCLEOTIDE SEQUENCE [LARGE SCALE GENOMIC DNA]</scope>
    <source>
        <strain evidence="1">ISS10</strain>
    </source>
</reference>
<proteinExistence type="predicted"/>
<dbReference type="EMBL" id="JYDW01001509">
    <property type="protein sequence ID" value="KRZ47049.1"/>
    <property type="molecule type" value="Genomic_DNA"/>
</dbReference>
<name>A0A0V1KIE2_9BILA</name>
<comment type="caution">
    <text evidence="1">The sequence shown here is derived from an EMBL/GenBank/DDBJ whole genome shotgun (WGS) entry which is preliminary data.</text>
</comment>
<keyword evidence="2" id="KW-1185">Reference proteome</keyword>
<dbReference type="Proteomes" id="UP000054721">
    <property type="component" value="Unassembled WGS sequence"/>
</dbReference>
<sequence length="38" mass="4157">MSNLKLSKATKAGVLNLPSENTGIYIMIHHSSKITVMK</sequence>
<evidence type="ECO:0000313" key="2">
    <source>
        <dbReference type="Proteomes" id="UP000054721"/>
    </source>
</evidence>
<protein>
    <submittedName>
        <fullName evidence="1">Uncharacterized protein</fullName>
    </submittedName>
</protein>
<dbReference type="AlphaFoldDB" id="A0A0V1KIE2"/>
<accession>A0A0V1KIE2</accession>
<gene>
    <name evidence="1" type="ORF">T02_11647</name>
</gene>
<organism evidence="1 2">
    <name type="scientific">Trichinella nativa</name>
    <dbReference type="NCBI Taxonomy" id="6335"/>
    <lineage>
        <taxon>Eukaryota</taxon>
        <taxon>Metazoa</taxon>
        <taxon>Ecdysozoa</taxon>
        <taxon>Nematoda</taxon>
        <taxon>Enoplea</taxon>
        <taxon>Dorylaimia</taxon>
        <taxon>Trichinellida</taxon>
        <taxon>Trichinellidae</taxon>
        <taxon>Trichinella</taxon>
    </lineage>
</organism>
<evidence type="ECO:0000313" key="1">
    <source>
        <dbReference type="EMBL" id="KRZ47049.1"/>
    </source>
</evidence>